<reference evidence="1 2" key="1">
    <citation type="journal article" date="2019" name="Front. Microbiol.">
        <title>Thermoanaerosceptrum fracticalcis gen. nov. sp. nov., a Novel Fumarate-Fermenting Microorganism From a Deep Fractured Carbonate Aquifer of the US Great Basin.</title>
        <authorList>
            <person name="Hamilton-Brehm S.D."/>
            <person name="Stewart L.E."/>
            <person name="Zavarin M."/>
            <person name="Caldwell M."/>
            <person name="Lawson P.A."/>
            <person name="Onstott T.C."/>
            <person name="Grzymski J."/>
            <person name="Neveux I."/>
            <person name="Lollar B.S."/>
            <person name="Russell C.E."/>
            <person name="Moser D.P."/>
        </authorList>
    </citation>
    <scope>NUCLEOTIDE SEQUENCE [LARGE SCALE GENOMIC DNA]</scope>
    <source>
        <strain evidence="1 2">DRI-13</strain>
    </source>
</reference>
<dbReference type="OrthoDB" id="154477at2"/>
<dbReference type="EMBL" id="CP045798">
    <property type="protein sequence ID" value="QNB44980.1"/>
    <property type="molecule type" value="Genomic_DNA"/>
</dbReference>
<accession>A0A7G6DYS6</accession>
<dbReference type="PIRSF" id="PIRSF020680">
    <property type="entry name" value="PhnH"/>
    <property type="match status" value="1"/>
</dbReference>
<evidence type="ECO:0000313" key="1">
    <source>
        <dbReference type="EMBL" id="QNB44980.1"/>
    </source>
</evidence>
<dbReference type="NCBIfam" id="TIGR03292">
    <property type="entry name" value="PhnH_redo"/>
    <property type="match status" value="1"/>
</dbReference>
<name>A0A7G6DYS6_THEFR</name>
<protein>
    <submittedName>
        <fullName evidence="1">Phosphonate C-P lyase system protein PhnH</fullName>
    </submittedName>
</protein>
<organism evidence="1 2">
    <name type="scientific">Thermanaerosceptrum fracticalcis</name>
    <dbReference type="NCBI Taxonomy" id="1712410"/>
    <lineage>
        <taxon>Bacteria</taxon>
        <taxon>Bacillati</taxon>
        <taxon>Bacillota</taxon>
        <taxon>Clostridia</taxon>
        <taxon>Eubacteriales</taxon>
        <taxon>Peptococcaceae</taxon>
        <taxon>Thermanaerosceptrum</taxon>
    </lineage>
</organism>
<dbReference type="SUPFAM" id="SSF159709">
    <property type="entry name" value="PhnH-like"/>
    <property type="match status" value="1"/>
</dbReference>
<proteinExistence type="predicted"/>
<dbReference type="AlphaFoldDB" id="A0A7G6DYS6"/>
<dbReference type="RefSeq" id="WP_034425592.1">
    <property type="nucleotide sequence ID" value="NZ_CP045798.1"/>
</dbReference>
<dbReference type="GO" id="GO:0019634">
    <property type="term" value="P:organic phosphonate metabolic process"/>
    <property type="evidence" value="ECO:0007669"/>
    <property type="project" value="InterPro"/>
</dbReference>
<evidence type="ECO:0000313" key="2">
    <source>
        <dbReference type="Proteomes" id="UP000515847"/>
    </source>
</evidence>
<dbReference type="Gene3D" id="3.40.50.11310">
    <property type="entry name" value="Bacterial phosphonate metabolism protein PhnH"/>
    <property type="match status" value="1"/>
</dbReference>
<dbReference type="Proteomes" id="UP000515847">
    <property type="component" value="Chromosome"/>
</dbReference>
<dbReference type="InterPro" id="IPR008772">
    <property type="entry name" value="Phosphonate_metab_PhnH"/>
</dbReference>
<keyword evidence="2" id="KW-1185">Reference proteome</keyword>
<sequence length="197" mass="22036">MGFDYVHDIQKAFRKVLDSTARPGKINSLREESQKLDLPLEANKAALLLMLMLLDNEVTFYVAGREGPQIARYMRQLTYAPTAPLEEAAFVFVLEDAVADNQLLTIMEKCKRGDLLNPHLSATLVVEVVSLAGEGEWGLQGPGIKGENYLSIAAEDGWVEKRAEINKEYPLGIEMYFLDRAYNLAAIPRTTSISKMR</sequence>
<gene>
    <name evidence="1" type="primary">phnH</name>
    <name evidence="1" type="ORF">BR63_00750</name>
</gene>
<dbReference type="KEGG" id="tfr:BR63_00750"/>
<dbReference type="Pfam" id="PF05845">
    <property type="entry name" value="PhnH"/>
    <property type="match status" value="1"/>
</dbReference>
<keyword evidence="1" id="KW-0456">Lyase</keyword>
<dbReference type="InterPro" id="IPR038058">
    <property type="entry name" value="PhnH-like_sp"/>
</dbReference>
<dbReference type="GO" id="GO:0016829">
    <property type="term" value="F:lyase activity"/>
    <property type="evidence" value="ECO:0007669"/>
    <property type="project" value="UniProtKB-KW"/>
</dbReference>